<dbReference type="AlphaFoldDB" id="A0AAD4R178"/>
<evidence type="ECO:0000313" key="2">
    <source>
        <dbReference type="Proteomes" id="UP001201812"/>
    </source>
</evidence>
<proteinExistence type="predicted"/>
<organism evidence="1 2">
    <name type="scientific">Ditylenchus destructor</name>
    <dbReference type="NCBI Taxonomy" id="166010"/>
    <lineage>
        <taxon>Eukaryota</taxon>
        <taxon>Metazoa</taxon>
        <taxon>Ecdysozoa</taxon>
        <taxon>Nematoda</taxon>
        <taxon>Chromadorea</taxon>
        <taxon>Rhabditida</taxon>
        <taxon>Tylenchina</taxon>
        <taxon>Tylenchomorpha</taxon>
        <taxon>Sphaerularioidea</taxon>
        <taxon>Anguinidae</taxon>
        <taxon>Anguininae</taxon>
        <taxon>Ditylenchus</taxon>
    </lineage>
</organism>
<keyword evidence="2" id="KW-1185">Reference proteome</keyword>
<accession>A0AAD4R178</accession>
<reference evidence="1" key="1">
    <citation type="submission" date="2022-01" db="EMBL/GenBank/DDBJ databases">
        <title>Genome Sequence Resource for Two Populations of Ditylenchus destructor, the Migratory Endoparasitic Phytonematode.</title>
        <authorList>
            <person name="Zhang H."/>
            <person name="Lin R."/>
            <person name="Xie B."/>
        </authorList>
    </citation>
    <scope>NUCLEOTIDE SEQUENCE</scope>
    <source>
        <strain evidence="1">BazhouSP</strain>
    </source>
</reference>
<protein>
    <submittedName>
        <fullName evidence="1">Uncharacterized protein</fullName>
    </submittedName>
</protein>
<dbReference type="EMBL" id="JAKKPZ010000012">
    <property type="protein sequence ID" value="KAI1715089.1"/>
    <property type="molecule type" value="Genomic_DNA"/>
</dbReference>
<dbReference type="Proteomes" id="UP001201812">
    <property type="component" value="Unassembled WGS sequence"/>
</dbReference>
<gene>
    <name evidence="1" type="ORF">DdX_08372</name>
</gene>
<sequence length="187" mass="21417">MRKPPSKEEILSDKQWDCPWDIVPFTSDRSALTSVTYRHWKKASKVVCFKYIQVAAGLGYLAVKQECFLSSILTSLEISSVTEIKTMTFLRILGQIFGKSQRGNIPQNPPDPEYNAEPLVPRKDVWAGLGSDIQIDVFKFLRPYDVGKFCVNVNRNWLKFCVENRHYLPRPRILPRIDQGLVSIKGA</sequence>
<comment type="caution">
    <text evidence="1">The sequence shown here is derived from an EMBL/GenBank/DDBJ whole genome shotgun (WGS) entry which is preliminary data.</text>
</comment>
<name>A0AAD4R178_9BILA</name>
<evidence type="ECO:0000313" key="1">
    <source>
        <dbReference type="EMBL" id="KAI1715089.1"/>
    </source>
</evidence>